<dbReference type="InterPro" id="IPR006140">
    <property type="entry name" value="D-isomer_DH_NAD-bd"/>
</dbReference>
<evidence type="ECO:0000256" key="3">
    <source>
        <dbReference type="ARBA" id="ARBA00023027"/>
    </source>
</evidence>
<keyword evidence="8" id="KW-1185">Reference proteome</keyword>
<organism evidence="7 8">
    <name type="scientific">Saccharospirillum mangrovi</name>
    <dbReference type="NCBI Taxonomy" id="2161747"/>
    <lineage>
        <taxon>Bacteria</taxon>
        <taxon>Pseudomonadati</taxon>
        <taxon>Pseudomonadota</taxon>
        <taxon>Gammaproteobacteria</taxon>
        <taxon>Oceanospirillales</taxon>
        <taxon>Saccharospirillaceae</taxon>
        <taxon>Saccharospirillum</taxon>
    </lineage>
</organism>
<keyword evidence="3" id="KW-0520">NAD</keyword>
<gene>
    <name evidence="7" type="ORF">ACFOOG_06810</name>
</gene>
<dbReference type="Pfam" id="PF00389">
    <property type="entry name" value="2-Hacid_dh"/>
    <property type="match status" value="1"/>
</dbReference>
<proteinExistence type="inferred from homology"/>
<accession>A0ABV7ZZI7</accession>
<feature type="domain" description="D-isomer specific 2-hydroxyacid dehydrogenase NAD-binding" evidence="6">
    <location>
        <begin position="120"/>
        <end position="289"/>
    </location>
</feature>
<dbReference type="InterPro" id="IPR036291">
    <property type="entry name" value="NAD(P)-bd_dom_sf"/>
</dbReference>
<dbReference type="SUPFAM" id="SSF52283">
    <property type="entry name" value="Formate/glycerate dehydrogenase catalytic domain-like"/>
    <property type="match status" value="1"/>
</dbReference>
<keyword evidence="2 4" id="KW-0560">Oxidoreductase</keyword>
<dbReference type="PROSITE" id="PS00671">
    <property type="entry name" value="D_2_HYDROXYACID_DH_3"/>
    <property type="match status" value="1"/>
</dbReference>
<evidence type="ECO:0000256" key="4">
    <source>
        <dbReference type="RuleBase" id="RU003719"/>
    </source>
</evidence>
<evidence type="ECO:0000259" key="6">
    <source>
        <dbReference type="Pfam" id="PF02826"/>
    </source>
</evidence>
<protein>
    <submittedName>
        <fullName evidence="7">NAD(P)-dependent oxidoreductase</fullName>
    </submittedName>
</protein>
<dbReference type="PANTHER" id="PTHR43761:SF1">
    <property type="entry name" value="D-ISOMER SPECIFIC 2-HYDROXYACID DEHYDROGENASE CATALYTIC DOMAIN-CONTAINING PROTEIN-RELATED"/>
    <property type="match status" value="1"/>
</dbReference>
<dbReference type="SUPFAM" id="SSF51735">
    <property type="entry name" value="NAD(P)-binding Rossmann-fold domains"/>
    <property type="match status" value="1"/>
</dbReference>
<feature type="domain" description="D-isomer specific 2-hydroxyacid dehydrogenase catalytic" evidence="5">
    <location>
        <begin position="31"/>
        <end position="312"/>
    </location>
</feature>
<dbReference type="Proteomes" id="UP001595617">
    <property type="component" value="Unassembled WGS sequence"/>
</dbReference>
<evidence type="ECO:0000256" key="2">
    <source>
        <dbReference type="ARBA" id="ARBA00023002"/>
    </source>
</evidence>
<dbReference type="InterPro" id="IPR050418">
    <property type="entry name" value="D-iso_2-hydroxyacid_DH_PdxB"/>
</dbReference>
<dbReference type="InterPro" id="IPR029753">
    <property type="entry name" value="D-isomer_DH_CS"/>
</dbReference>
<evidence type="ECO:0000256" key="1">
    <source>
        <dbReference type="ARBA" id="ARBA00005854"/>
    </source>
</evidence>
<sequence length="316" mass="34352">MQPWHITFLDQGTIPPHIQWEAPDFAHVWQAHHNTSPDAVVERLQNTDIAITNKVVLDRAVLTQCPKLKYVQVSATGMNNVDIDACRELGIGVGNVQGYARHAVPEWVVGQLFSLVQSHTAYRRIQEARGWLDSEFFALRTAPVREVRTMTVGILGRGAIGQGVADRLQAMGSNVLFLERPTAGKVRSGYHDLNATLPTLDALVLCCPLTDDNAGMVNSVFLQRMKPGALLLNPSRGGLVNEADLVQAISSGHLGGVALDVVSAEPLRAENPLCAVMDEPNVIITPHIAWSSDEAITALMAQVITRINAFVTTYQG</sequence>
<dbReference type="InterPro" id="IPR006139">
    <property type="entry name" value="D-isomer_2_OHA_DH_cat_dom"/>
</dbReference>
<dbReference type="EMBL" id="JBHRYR010000002">
    <property type="protein sequence ID" value="MFC3852540.1"/>
    <property type="molecule type" value="Genomic_DNA"/>
</dbReference>
<evidence type="ECO:0000259" key="5">
    <source>
        <dbReference type="Pfam" id="PF00389"/>
    </source>
</evidence>
<name>A0ABV7ZZI7_9GAMM</name>
<evidence type="ECO:0000313" key="8">
    <source>
        <dbReference type="Proteomes" id="UP001595617"/>
    </source>
</evidence>
<dbReference type="PANTHER" id="PTHR43761">
    <property type="entry name" value="D-ISOMER SPECIFIC 2-HYDROXYACID DEHYDROGENASE FAMILY PROTEIN (AFU_ORTHOLOGUE AFUA_1G13630)"/>
    <property type="match status" value="1"/>
</dbReference>
<dbReference type="Pfam" id="PF02826">
    <property type="entry name" value="2-Hacid_dh_C"/>
    <property type="match status" value="1"/>
</dbReference>
<reference evidence="8" key="1">
    <citation type="journal article" date="2019" name="Int. J. Syst. Evol. Microbiol.">
        <title>The Global Catalogue of Microorganisms (GCM) 10K type strain sequencing project: providing services to taxonomists for standard genome sequencing and annotation.</title>
        <authorList>
            <consortium name="The Broad Institute Genomics Platform"/>
            <consortium name="The Broad Institute Genome Sequencing Center for Infectious Disease"/>
            <person name="Wu L."/>
            <person name="Ma J."/>
        </authorList>
    </citation>
    <scope>NUCLEOTIDE SEQUENCE [LARGE SCALE GENOMIC DNA]</scope>
    <source>
        <strain evidence="8">IBRC 10765</strain>
    </source>
</reference>
<evidence type="ECO:0000313" key="7">
    <source>
        <dbReference type="EMBL" id="MFC3852540.1"/>
    </source>
</evidence>
<dbReference type="Gene3D" id="3.40.50.720">
    <property type="entry name" value="NAD(P)-binding Rossmann-like Domain"/>
    <property type="match status" value="2"/>
</dbReference>
<comment type="similarity">
    <text evidence="1 4">Belongs to the D-isomer specific 2-hydroxyacid dehydrogenase family.</text>
</comment>
<dbReference type="RefSeq" id="WP_380694769.1">
    <property type="nucleotide sequence ID" value="NZ_JBHRYR010000002.1"/>
</dbReference>
<comment type="caution">
    <text evidence="7">The sequence shown here is derived from an EMBL/GenBank/DDBJ whole genome shotgun (WGS) entry which is preliminary data.</text>
</comment>